<keyword evidence="11" id="KW-0963">Cytoplasm</keyword>
<keyword evidence="14" id="KW-1185">Reference proteome</keyword>
<keyword evidence="8 11" id="KW-0694">RNA-binding</keyword>
<dbReference type="SUPFAM" id="SSF55681">
    <property type="entry name" value="Class II aaRS and biotin synthetases"/>
    <property type="match status" value="1"/>
</dbReference>
<comment type="function">
    <text evidence="11">Catalyzes the attachment of alanine to tRNA(Ala) in a two-step reaction: alanine is first activated by ATP to form Ala-AMP and then transferred to the acceptor end of tRNA(Ala). Also edits incorrectly charged Ser-tRNA(Ala) and Gly-tRNA(Ala) via its editing domain.</text>
</comment>
<dbReference type="PROSITE" id="PS50860">
    <property type="entry name" value="AA_TRNA_LIGASE_II_ALA"/>
    <property type="match status" value="1"/>
</dbReference>
<dbReference type="SUPFAM" id="SSF55186">
    <property type="entry name" value="ThrRS/AlaRS common domain"/>
    <property type="match status" value="1"/>
</dbReference>
<dbReference type="InterPro" id="IPR003156">
    <property type="entry name" value="DHHA1_dom"/>
</dbReference>
<evidence type="ECO:0000256" key="6">
    <source>
        <dbReference type="ARBA" id="ARBA00022833"/>
    </source>
</evidence>
<comment type="domain">
    <text evidence="11">Consists of three domains; the N-terminal catalytic domain, the editing domain and the C-terminal C-Ala domain. The editing domain removes incorrectly charged amino acids, while the C-Ala domain, along with tRNA(Ala), serves as a bridge to cooperatively bring together the editing and aminoacylation centers thus stimulating deacylation of misacylated tRNAs.</text>
</comment>
<keyword evidence="10 11" id="KW-0030">Aminoacyl-tRNA synthetase</keyword>
<dbReference type="Pfam" id="PF01411">
    <property type="entry name" value="tRNA-synt_2c"/>
    <property type="match status" value="1"/>
</dbReference>
<dbReference type="InterPro" id="IPR023033">
    <property type="entry name" value="Ala_tRNA_ligase_euk/bac"/>
</dbReference>
<proteinExistence type="inferred from homology"/>
<dbReference type="Gene3D" id="6.10.250.550">
    <property type="match status" value="1"/>
</dbReference>
<keyword evidence="7 11" id="KW-0067">ATP-binding</keyword>
<dbReference type="InterPro" id="IPR018162">
    <property type="entry name" value="Ala-tRNA-ligase_IIc_anticod-bd"/>
</dbReference>
<comment type="subcellular location">
    <subcellularLocation>
        <location evidence="11">Cytoplasm</location>
    </subcellularLocation>
</comment>
<keyword evidence="5 11" id="KW-0547">Nucleotide-binding</keyword>
<dbReference type="SMART" id="SM00863">
    <property type="entry name" value="tRNA_SAD"/>
    <property type="match status" value="1"/>
</dbReference>
<keyword evidence="6 11" id="KW-0862">Zinc</keyword>
<dbReference type="InterPro" id="IPR045864">
    <property type="entry name" value="aa-tRNA-synth_II/BPL/LPL"/>
</dbReference>
<dbReference type="PANTHER" id="PTHR11777">
    <property type="entry name" value="ALANYL-TRNA SYNTHETASE"/>
    <property type="match status" value="1"/>
</dbReference>
<dbReference type="InterPro" id="IPR018163">
    <property type="entry name" value="Thr/Ala-tRNA-synth_IIc_edit"/>
</dbReference>
<dbReference type="InterPro" id="IPR002318">
    <property type="entry name" value="Ala-tRNA-lgiase_IIc"/>
</dbReference>
<sequence>MPSLNDIRSTFLDFFRRNDHRIVDSSPLVPRNDPTLMFTNSGMVQFKNLFTGVETRDYVRASTSQKCVRAGGKHNDLDNVGYTARHHTFFEMLGNFSFGDYFKAEAIPYAWELLTKDFGLNKDKLLVTVYHTDDEAAGIWKKVAGLPDDRIIRIPTDDNFWRMGPTGPCGPCTEIFYDHGDHIWGGPPGSAEQDGDRFIEIWNLVFMQNEQFEDGSMRALDMQSIDTGMGLERIGALLQGKHDNYDTDLMRSLIEASAHGTSTDPDGPGKIHHRVIADHLRSTSFLIADGVMPSNEGRGYVLRRIMRRAMRHAHLLGAQDPLMHRLVSALVRQMGGAYPELQRAQALIEETLKLEETRFKQTLERGLRLLDDELGKLGEGKPLPGAAAFKLYDTYGFPLDLTQDALREKGRTVDVAGFDHAMQEQKAKARAAWAGSGETQDATIWYDLAEKHGVTEFLGYDTETAEGQILALVAEGKETGAAASGAKVQIVVNQSPFYAESGGQVGDTGFIRTDTGMARVTDTKKSAGIFIHIAEVAEGEIARGQPAKLEVAHARRTAIRANHSATHLLHEALRRALGDHVAQRGSLNAEDRLRFDFSHSKGLTSAELADVEAEVNEFIRQNSPVETRIMTPDDARGLGAQALFGEKYGDEVRVVSMGTLSGSGKGTDGDTYSLELCGGTHVKRTGDIGAFVALGDSASSAGVRRIEALTGQAALDHLRGQDQRLGEVAATLKAQAADVPARVKALMDERRALANEVAQLRRELAMGGGAGQGAADREVNGIRFLPQIVSGVSGKDLPALVDELKARIGSGAVLVVADTGGKAAVAAGVTPDLTARLSAVDIVKAAAEALGGKGGGGRPDMAQAGGADASKAEEAVKAAEAIIGGAK</sequence>
<evidence type="ECO:0000256" key="4">
    <source>
        <dbReference type="ARBA" id="ARBA00022723"/>
    </source>
</evidence>
<evidence type="ECO:0000256" key="5">
    <source>
        <dbReference type="ARBA" id="ARBA00022741"/>
    </source>
</evidence>
<feature type="domain" description="Alanyl-transfer RNA synthetases family profile" evidence="12">
    <location>
        <begin position="2"/>
        <end position="720"/>
    </location>
</feature>
<keyword evidence="2 11" id="KW-0820">tRNA-binding</keyword>
<comment type="caution">
    <text evidence="13">The sequence shown here is derived from an EMBL/GenBank/DDBJ whole genome shotgun (WGS) entry which is preliminary data.</text>
</comment>
<feature type="binding site" evidence="11">
    <location>
        <position position="567"/>
    </location>
    <ligand>
        <name>Zn(2+)</name>
        <dbReference type="ChEBI" id="CHEBI:29105"/>
    </ligand>
</feature>
<feature type="binding site" evidence="11">
    <location>
        <position position="563"/>
    </location>
    <ligand>
        <name>Zn(2+)</name>
        <dbReference type="ChEBI" id="CHEBI:29105"/>
    </ligand>
</feature>
<protein>
    <recommendedName>
        <fullName evidence="11">Alanine--tRNA ligase</fullName>
        <ecNumber evidence="11">6.1.1.7</ecNumber>
    </recommendedName>
    <alternativeName>
        <fullName evidence="11">Alanyl-tRNA synthetase</fullName>
        <shortName evidence="11">AlaRS</shortName>
    </alternativeName>
</protein>
<evidence type="ECO:0000256" key="10">
    <source>
        <dbReference type="ARBA" id="ARBA00023146"/>
    </source>
</evidence>
<comment type="catalytic activity">
    <reaction evidence="11">
        <text>tRNA(Ala) + L-alanine + ATP = L-alanyl-tRNA(Ala) + AMP + diphosphate</text>
        <dbReference type="Rhea" id="RHEA:12540"/>
        <dbReference type="Rhea" id="RHEA-COMP:9657"/>
        <dbReference type="Rhea" id="RHEA-COMP:9923"/>
        <dbReference type="ChEBI" id="CHEBI:30616"/>
        <dbReference type="ChEBI" id="CHEBI:33019"/>
        <dbReference type="ChEBI" id="CHEBI:57972"/>
        <dbReference type="ChEBI" id="CHEBI:78442"/>
        <dbReference type="ChEBI" id="CHEBI:78497"/>
        <dbReference type="ChEBI" id="CHEBI:456215"/>
        <dbReference type="EC" id="6.1.1.7"/>
    </reaction>
</comment>
<comment type="similarity">
    <text evidence="1 11">Belongs to the class-II aminoacyl-tRNA synthetase family.</text>
</comment>
<dbReference type="CDD" id="cd00673">
    <property type="entry name" value="AlaRS_core"/>
    <property type="match status" value="1"/>
</dbReference>
<dbReference type="Gene3D" id="3.30.980.10">
    <property type="entry name" value="Threonyl-trna Synthetase, Chain A, domain 2"/>
    <property type="match status" value="1"/>
</dbReference>
<name>A0ABT3J0F2_9RHOB</name>
<feature type="binding site" evidence="11">
    <location>
        <position position="677"/>
    </location>
    <ligand>
        <name>Zn(2+)</name>
        <dbReference type="ChEBI" id="CHEBI:29105"/>
    </ligand>
</feature>
<dbReference type="PRINTS" id="PR00980">
    <property type="entry name" value="TRNASYNTHALA"/>
</dbReference>
<dbReference type="RefSeq" id="WP_264771374.1">
    <property type="nucleotide sequence ID" value="NZ_JAPDOG010000004.1"/>
</dbReference>
<dbReference type="HAMAP" id="MF_00036_B">
    <property type="entry name" value="Ala_tRNA_synth_B"/>
    <property type="match status" value="1"/>
</dbReference>
<evidence type="ECO:0000313" key="14">
    <source>
        <dbReference type="Proteomes" id="UP001207582"/>
    </source>
</evidence>
<feature type="binding site" evidence="11">
    <location>
        <position position="681"/>
    </location>
    <ligand>
        <name>Zn(2+)</name>
        <dbReference type="ChEBI" id="CHEBI:29105"/>
    </ligand>
</feature>
<gene>
    <name evidence="11 13" type="primary">alaS</name>
    <name evidence="13" type="ORF">OM960_06100</name>
</gene>
<dbReference type="PANTHER" id="PTHR11777:SF9">
    <property type="entry name" value="ALANINE--TRNA LIGASE, CYTOPLASMIC"/>
    <property type="match status" value="1"/>
</dbReference>
<dbReference type="Gene3D" id="3.30.930.10">
    <property type="entry name" value="Bira Bifunctional Protein, Domain 2"/>
    <property type="match status" value="1"/>
</dbReference>
<evidence type="ECO:0000256" key="7">
    <source>
        <dbReference type="ARBA" id="ARBA00022840"/>
    </source>
</evidence>
<evidence type="ECO:0000256" key="11">
    <source>
        <dbReference type="HAMAP-Rule" id="MF_00036"/>
    </source>
</evidence>
<organism evidence="13 14">
    <name type="scientific">Defluviimonas salinarum</name>
    <dbReference type="NCBI Taxonomy" id="2992147"/>
    <lineage>
        <taxon>Bacteria</taxon>
        <taxon>Pseudomonadati</taxon>
        <taxon>Pseudomonadota</taxon>
        <taxon>Alphaproteobacteria</taxon>
        <taxon>Rhodobacterales</taxon>
        <taxon>Paracoccaceae</taxon>
        <taxon>Albidovulum</taxon>
    </lineage>
</organism>
<dbReference type="InterPro" id="IPR050058">
    <property type="entry name" value="Ala-tRNA_ligase"/>
</dbReference>
<dbReference type="SUPFAM" id="SSF50447">
    <property type="entry name" value="Translation proteins"/>
    <property type="match status" value="1"/>
</dbReference>
<evidence type="ECO:0000256" key="8">
    <source>
        <dbReference type="ARBA" id="ARBA00022884"/>
    </source>
</evidence>
<keyword evidence="4 11" id="KW-0479">Metal-binding</keyword>
<dbReference type="NCBIfam" id="TIGR00344">
    <property type="entry name" value="alaS"/>
    <property type="match status" value="1"/>
</dbReference>
<dbReference type="Gene3D" id="3.10.310.40">
    <property type="match status" value="1"/>
</dbReference>
<dbReference type="InterPro" id="IPR018164">
    <property type="entry name" value="Ala-tRNA-synth_IIc_N"/>
</dbReference>
<keyword evidence="3 11" id="KW-0436">Ligase</keyword>
<dbReference type="EMBL" id="JAPDOG010000004">
    <property type="protein sequence ID" value="MCW3781158.1"/>
    <property type="molecule type" value="Genomic_DNA"/>
</dbReference>
<evidence type="ECO:0000256" key="9">
    <source>
        <dbReference type="ARBA" id="ARBA00022917"/>
    </source>
</evidence>
<comment type="cofactor">
    <cofactor evidence="11">
        <name>Zn(2+)</name>
        <dbReference type="ChEBI" id="CHEBI:29105"/>
    </cofactor>
    <text evidence="11">Binds 1 zinc ion per subunit.</text>
</comment>
<dbReference type="EC" id="6.1.1.7" evidence="11"/>
<reference evidence="13 14" key="1">
    <citation type="submission" date="2022-10" db="EMBL/GenBank/DDBJ databases">
        <title>Defluviimonas sp. CAU 1641 isolated from mud.</title>
        <authorList>
            <person name="Kim W."/>
        </authorList>
    </citation>
    <scope>NUCLEOTIDE SEQUENCE [LARGE SCALE GENOMIC DNA]</scope>
    <source>
        <strain evidence="13 14">CAU 1641</strain>
    </source>
</reference>
<evidence type="ECO:0000259" key="12">
    <source>
        <dbReference type="PROSITE" id="PS50860"/>
    </source>
</evidence>
<accession>A0ABT3J0F2</accession>
<dbReference type="Gene3D" id="3.30.54.20">
    <property type="match status" value="1"/>
</dbReference>
<dbReference type="Pfam" id="PF02272">
    <property type="entry name" value="DHHA1"/>
    <property type="match status" value="1"/>
</dbReference>
<evidence type="ECO:0000256" key="3">
    <source>
        <dbReference type="ARBA" id="ARBA00022598"/>
    </source>
</evidence>
<dbReference type="InterPro" id="IPR012947">
    <property type="entry name" value="tRNA_SAD"/>
</dbReference>
<evidence type="ECO:0000313" key="13">
    <source>
        <dbReference type="EMBL" id="MCW3781158.1"/>
    </source>
</evidence>
<dbReference type="Proteomes" id="UP001207582">
    <property type="component" value="Unassembled WGS sequence"/>
</dbReference>
<evidence type="ECO:0000256" key="1">
    <source>
        <dbReference type="ARBA" id="ARBA00008226"/>
    </source>
</evidence>
<evidence type="ECO:0000256" key="2">
    <source>
        <dbReference type="ARBA" id="ARBA00022555"/>
    </source>
</evidence>
<keyword evidence="9 11" id="KW-0648">Protein biosynthesis</keyword>
<dbReference type="InterPro" id="IPR018165">
    <property type="entry name" value="Ala-tRNA-synth_IIc_core"/>
</dbReference>
<dbReference type="InterPro" id="IPR009000">
    <property type="entry name" value="Transl_B-barrel_sf"/>
</dbReference>
<dbReference type="Gene3D" id="2.40.30.130">
    <property type="match status" value="1"/>
</dbReference>
<dbReference type="SUPFAM" id="SSF101353">
    <property type="entry name" value="Putative anticodon-binding domain of alanyl-tRNA synthetase (AlaRS)"/>
    <property type="match status" value="1"/>
</dbReference>
<dbReference type="Pfam" id="PF07973">
    <property type="entry name" value="tRNA_SAD"/>
    <property type="match status" value="1"/>
</dbReference>
<dbReference type="GO" id="GO:0004813">
    <property type="term" value="F:alanine-tRNA ligase activity"/>
    <property type="evidence" value="ECO:0007669"/>
    <property type="project" value="UniProtKB-EC"/>
</dbReference>